<protein>
    <submittedName>
        <fullName evidence="1">Uncharacterized protein</fullName>
    </submittedName>
</protein>
<comment type="caution">
    <text evidence="1">The sequence shown here is derived from an EMBL/GenBank/DDBJ whole genome shotgun (WGS) entry which is preliminary data.</text>
</comment>
<accession>A0ACB9YIN1</accession>
<reference evidence="1 2" key="1">
    <citation type="journal article" date="2022" name="New Phytol.">
        <title>Ecological generalism drives hyperdiversity of secondary metabolite gene clusters in xylarialean endophytes.</title>
        <authorList>
            <person name="Franco M.E.E."/>
            <person name="Wisecaver J.H."/>
            <person name="Arnold A.E."/>
            <person name="Ju Y.M."/>
            <person name="Slot J.C."/>
            <person name="Ahrendt S."/>
            <person name="Moore L.P."/>
            <person name="Eastman K.E."/>
            <person name="Scott K."/>
            <person name="Konkel Z."/>
            <person name="Mondo S.J."/>
            <person name="Kuo A."/>
            <person name="Hayes R.D."/>
            <person name="Haridas S."/>
            <person name="Andreopoulos B."/>
            <person name="Riley R."/>
            <person name="LaButti K."/>
            <person name="Pangilinan J."/>
            <person name="Lipzen A."/>
            <person name="Amirebrahimi M."/>
            <person name="Yan J."/>
            <person name="Adam C."/>
            <person name="Keymanesh K."/>
            <person name="Ng V."/>
            <person name="Louie K."/>
            <person name="Northen T."/>
            <person name="Drula E."/>
            <person name="Henrissat B."/>
            <person name="Hsieh H.M."/>
            <person name="Youens-Clark K."/>
            <person name="Lutzoni F."/>
            <person name="Miadlikowska J."/>
            <person name="Eastwood D.C."/>
            <person name="Hamelin R.C."/>
            <person name="Grigoriev I.V."/>
            <person name="U'Ren J.M."/>
        </authorList>
    </citation>
    <scope>NUCLEOTIDE SEQUENCE [LARGE SCALE GENOMIC DNA]</scope>
    <source>
        <strain evidence="1 2">CBS 119005</strain>
    </source>
</reference>
<gene>
    <name evidence="1" type="ORF">F4820DRAFT_176608</name>
</gene>
<dbReference type="Proteomes" id="UP001497700">
    <property type="component" value="Unassembled WGS sequence"/>
</dbReference>
<evidence type="ECO:0000313" key="1">
    <source>
        <dbReference type="EMBL" id="KAI4859238.1"/>
    </source>
</evidence>
<keyword evidence="2" id="KW-1185">Reference proteome</keyword>
<organism evidence="1 2">
    <name type="scientific">Hypoxylon rubiginosum</name>
    <dbReference type="NCBI Taxonomy" id="110542"/>
    <lineage>
        <taxon>Eukaryota</taxon>
        <taxon>Fungi</taxon>
        <taxon>Dikarya</taxon>
        <taxon>Ascomycota</taxon>
        <taxon>Pezizomycotina</taxon>
        <taxon>Sordariomycetes</taxon>
        <taxon>Xylariomycetidae</taxon>
        <taxon>Xylariales</taxon>
        <taxon>Hypoxylaceae</taxon>
        <taxon>Hypoxylon</taxon>
    </lineage>
</organism>
<name>A0ACB9YIN1_9PEZI</name>
<evidence type="ECO:0000313" key="2">
    <source>
        <dbReference type="Proteomes" id="UP001497700"/>
    </source>
</evidence>
<proteinExistence type="predicted"/>
<dbReference type="EMBL" id="MU393647">
    <property type="protein sequence ID" value="KAI4859238.1"/>
    <property type="molecule type" value="Genomic_DNA"/>
</dbReference>
<sequence length="130" mass="14707">MCRNCYHTTAASFSPSMAITNPALVWPHHQEQKQRAAAHQASKTQSQPQTVSHVKPSSALTYSESTTYSYDQEKNQTETKQKRSMRQRLKGVFKDMGNPPTSKDDREHGQETRDRTSEHAPMSSSPLSRT</sequence>